<evidence type="ECO:0000313" key="2">
    <source>
        <dbReference type="Proteomes" id="UP000187367"/>
    </source>
</evidence>
<dbReference type="AlphaFoldDB" id="A0A1R1RYN8"/>
<name>A0A1R1RYN8_9BACI</name>
<dbReference type="Pfam" id="PF03885">
    <property type="entry name" value="DUF327"/>
    <property type="match status" value="1"/>
</dbReference>
<comment type="caution">
    <text evidence="1">The sequence shown here is derived from an EMBL/GenBank/DDBJ whole genome shotgun (WGS) entry which is preliminary data.</text>
</comment>
<dbReference type="Gene3D" id="1.20.120.490">
    <property type="entry name" value="Hypothetical protein TM1646-like domain"/>
    <property type="match status" value="1"/>
</dbReference>
<dbReference type="InterPro" id="IPR005585">
    <property type="entry name" value="DUF327"/>
</dbReference>
<evidence type="ECO:0000313" key="1">
    <source>
        <dbReference type="EMBL" id="OMI07894.1"/>
    </source>
</evidence>
<accession>A0A1R1QTC8</accession>
<gene>
    <name evidence="1" type="ORF">BW143_05750</name>
</gene>
<keyword evidence="2" id="KW-1185">Reference proteome</keyword>
<dbReference type="OrthoDB" id="1680946at2"/>
<organism evidence="1 2">
    <name type="scientific">Bacillus swezeyi</name>
    <dbReference type="NCBI Taxonomy" id="1925020"/>
    <lineage>
        <taxon>Bacteria</taxon>
        <taxon>Bacillati</taxon>
        <taxon>Bacillota</taxon>
        <taxon>Bacilli</taxon>
        <taxon>Bacillales</taxon>
        <taxon>Bacillaceae</taxon>
        <taxon>Bacillus</taxon>
    </lineage>
</organism>
<protein>
    <recommendedName>
        <fullName evidence="3">DUF327 family protein</fullName>
    </recommendedName>
</protein>
<dbReference type="InterPro" id="IPR024042">
    <property type="entry name" value="TM1646-like_dom_sf"/>
</dbReference>
<dbReference type="RefSeq" id="WP_076761034.1">
    <property type="nucleotide sequence ID" value="NZ_JARMMI010000013.1"/>
</dbReference>
<accession>A0A1R1RYN8</accession>
<proteinExistence type="predicted"/>
<sequence length="146" mass="16940">MKISQELRTMIEKQQAPSIRGENTFSSFKEKMNIQSGKLRFEQLTMLLTDIETFGKRLTKSRNFKDLARFKGLVKRFVKETVENGLTVESSRSFDLYGNSRTLSIVKELDEKLVQLTEELMDQEKPSIELLDRIGEIKGLLINLYT</sequence>
<dbReference type="EMBL" id="MTJL01000009">
    <property type="protein sequence ID" value="OMI07894.1"/>
    <property type="molecule type" value="Genomic_DNA"/>
</dbReference>
<reference evidence="1 2" key="1">
    <citation type="submission" date="2017-01" db="EMBL/GenBank/DDBJ databases">
        <title>Bacillus phylogenomics.</title>
        <authorList>
            <person name="Dunlap C."/>
        </authorList>
    </citation>
    <scope>NUCLEOTIDE SEQUENCE [LARGE SCALE GENOMIC DNA]</scope>
    <source>
        <strain evidence="1 2">NRRL B-41282</strain>
    </source>
</reference>
<evidence type="ECO:0008006" key="3">
    <source>
        <dbReference type="Google" id="ProtNLM"/>
    </source>
</evidence>
<dbReference type="Proteomes" id="UP000187367">
    <property type="component" value="Unassembled WGS sequence"/>
</dbReference>
<dbReference type="SUPFAM" id="SSF158397">
    <property type="entry name" value="TM1646-like"/>
    <property type="match status" value="1"/>
</dbReference>